<dbReference type="PANTHER" id="PTHR33116">
    <property type="entry name" value="REVERSE TRANSCRIPTASE ZINC-BINDING DOMAIN-CONTAINING PROTEIN-RELATED-RELATED"/>
    <property type="match status" value="1"/>
</dbReference>
<comment type="caution">
    <text evidence="1">The sequence shown here is derived from an EMBL/GenBank/DDBJ whole genome shotgun (WGS) entry which is preliminary data.</text>
</comment>
<evidence type="ECO:0008006" key="3">
    <source>
        <dbReference type="Google" id="ProtNLM"/>
    </source>
</evidence>
<protein>
    <recommendedName>
        <fullName evidence="3">Zf-RVT domain-containing protein</fullName>
    </recommendedName>
</protein>
<dbReference type="PANTHER" id="PTHR33116:SF86">
    <property type="entry name" value="REVERSE TRANSCRIPTASE DOMAIN-CONTAINING PROTEIN"/>
    <property type="match status" value="1"/>
</dbReference>
<dbReference type="AlphaFoldDB" id="A0A1Q3BJE9"/>
<dbReference type="STRING" id="3775.A0A1Q3BJE9"/>
<keyword evidence="2" id="KW-1185">Reference proteome</keyword>
<sequence>QSLPTYSMSVFKLPNCLCAELNSITSNFWWQKNGERRMHWASWRRLSLPNGEYWGGLGFLDLQAFNLAMLAKQGWRLINDEDPQCSRVLRARYFRQGNFLDAPREYNPSFTWSSIFEAKEMLKKGKWRIGNGISTEIWKDNWLPEVDEPPKPTSSNTLDQEARVCQLIDWERGGWNQFLVRRCVDEAAVRCILSIPLSNRLCFDKLIWSKHSSGCYMVKSGYHMAYDILYGEPDAIGAIPANLWKWIWGIQLPQKTKLFGWKCCTGILPVMEAVA</sequence>
<reference evidence="2" key="1">
    <citation type="submission" date="2016-04" db="EMBL/GenBank/DDBJ databases">
        <title>Cephalotus genome sequencing.</title>
        <authorList>
            <person name="Fukushima K."/>
            <person name="Hasebe M."/>
            <person name="Fang X."/>
        </authorList>
    </citation>
    <scope>NUCLEOTIDE SEQUENCE [LARGE SCALE GENOMIC DNA]</scope>
    <source>
        <strain evidence="2">cv. St1</strain>
    </source>
</reference>
<feature type="non-terminal residue" evidence="1">
    <location>
        <position position="1"/>
    </location>
</feature>
<evidence type="ECO:0000313" key="1">
    <source>
        <dbReference type="EMBL" id="GAV67984.1"/>
    </source>
</evidence>
<accession>A0A1Q3BJE9</accession>
<dbReference type="EMBL" id="BDDD01000597">
    <property type="protein sequence ID" value="GAV67984.1"/>
    <property type="molecule type" value="Genomic_DNA"/>
</dbReference>
<organism evidence="1 2">
    <name type="scientific">Cephalotus follicularis</name>
    <name type="common">Albany pitcher plant</name>
    <dbReference type="NCBI Taxonomy" id="3775"/>
    <lineage>
        <taxon>Eukaryota</taxon>
        <taxon>Viridiplantae</taxon>
        <taxon>Streptophyta</taxon>
        <taxon>Embryophyta</taxon>
        <taxon>Tracheophyta</taxon>
        <taxon>Spermatophyta</taxon>
        <taxon>Magnoliopsida</taxon>
        <taxon>eudicotyledons</taxon>
        <taxon>Gunneridae</taxon>
        <taxon>Pentapetalae</taxon>
        <taxon>rosids</taxon>
        <taxon>fabids</taxon>
        <taxon>Oxalidales</taxon>
        <taxon>Cephalotaceae</taxon>
        <taxon>Cephalotus</taxon>
    </lineage>
</organism>
<dbReference type="OrthoDB" id="1938246at2759"/>
<feature type="non-terminal residue" evidence="1">
    <location>
        <position position="275"/>
    </location>
</feature>
<proteinExistence type="predicted"/>
<dbReference type="Proteomes" id="UP000187406">
    <property type="component" value="Unassembled WGS sequence"/>
</dbReference>
<evidence type="ECO:0000313" key="2">
    <source>
        <dbReference type="Proteomes" id="UP000187406"/>
    </source>
</evidence>
<gene>
    <name evidence="1" type="ORF">CFOL_v3_11487</name>
</gene>
<dbReference type="InParanoid" id="A0A1Q3BJE9"/>
<name>A0A1Q3BJE9_CEPFO</name>